<keyword evidence="3" id="KW-1185">Reference proteome</keyword>
<organism evidence="2 3">
    <name type="scientific">Cuscuta campestris</name>
    <dbReference type="NCBI Taxonomy" id="132261"/>
    <lineage>
        <taxon>Eukaryota</taxon>
        <taxon>Viridiplantae</taxon>
        <taxon>Streptophyta</taxon>
        <taxon>Embryophyta</taxon>
        <taxon>Tracheophyta</taxon>
        <taxon>Spermatophyta</taxon>
        <taxon>Magnoliopsida</taxon>
        <taxon>eudicotyledons</taxon>
        <taxon>Gunneridae</taxon>
        <taxon>Pentapetalae</taxon>
        <taxon>asterids</taxon>
        <taxon>lamiids</taxon>
        <taxon>Solanales</taxon>
        <taxon>Convolvulaceae</taxon>
        <taxon>Cuscuteae</taxon>
        <taxon>Cuscuta</taxon>
        <taxon>Cuscuta subgen. Grammica</taxon>
        <taxon>Cuscuta sect. Cleistogrammica</taxon>
    </lineage>
</organism>
<dbReference type="AlphaFoldDB" id="A0A484LWL4"/>
<protein>
    <submittedName>
        <fullName evidence="2">Uncharacterized protein</fullName>
    </submittedName>
</protein>
<feature type="region of interest" description="Disordered" evidence="1">
    <location>
        <begin position="1"/>
        <end position="21"/>
    </location>
</feature>
<proteinExistence type="predicted"/>
<evidence type="ECO:0000313" key="3">
    <source>
        <dbReference type="Proteomes" id="UP000595140"/>
    </source>
</evidence>
<sequence length="210" mass="23054">MSGVASLKTESKPSPSVPPSSLRLRIRRKSTDTFIHGIDGRLLELITDVHSAEDSASFLLPSAAGLLRSPTAADIFVRSRIISSMFPAGGMRPRLLARLARIITRAARNATRRRKGGVVVTGTVFIRRKRDLMTEEEEEGMVARCVGCGCAIYSLKEYDEGMEDYGDPFCLHCMDQIDGEEEEEEGPLRCTIGGAPEEELHHCNCSPAMN</sequence>
<accession>A0A484LWL4</accession>
<reference evidence="2 3" key="1">
    <citation type="submission" date="2018-04" db="EMBL/GenBank/DDBJ databases">
        <authorList>
            <person name="Vogel A."/>
        </authorList>
    </citation>
    <scope>NUCLEOTIDE SEQUENCE [LARGE SCALE GENOMIC DNA]</scope>
</reference>
<gene>
    <name evidence="2" type="ORF">CCAM_LOCUS22132</name>
</gene>
<evidence type="ECO:0000313" key="2">
    <source>
        <dbReference type="EMBL" id="VFQ80356.1"/>
    </source>
</evidence>
<dbReference type="Proteomes" id="UP000595140">
    <property type="component" value="Unassembled WGS sequence"/>
</dbReference>
<dbReference type="EMBL" id="OOIL02002122">
    <property type="protein sequence ID" value="VFQ80356.1"/>
    <property type="molecule type" value="Genomic_DNA"/>
</dbReference>
<name>A0A484LWL4_9ASTE</name>
<evidence type="ECO:0000256" key="1">
    <source>
        <dbReference type="SAM" id="MobiDB-lite"/>
    </source>
</evidence>